<feature type="region of interest" description="Disordered" evidence="1">
    <location>
        <begin position="94"/>
        <end position="116"/>
    </location>
</feature>
<dbReference type="AlphaFoldDB" id="A0A4R8WUX9"/>
<evidence type="ECO:0000256" key="1">
    <source>
        <dbReference type="SAM" id="MobiDB-lite"/>
    </source>
</evidence>
<evidence type="ECO:0000313" key="2">
    <source>
        <dbReference type="EMBL" id="TFC17435.1"/>
    </source>
</evidence>
<organism evidence="2 3">
    <name type="scientific">Cryobacterium algoritolerans</name>
    <dbReference type="NCBI Taxonomy" id="1259184"/>
    <lineage>
        <taxon>Bacteria</taxon>
        <taxon>Bacillati</taxon>
        <taxon>Actinomycetota</taxon>
        <taxon>Actinomycetes</taxon>
        <taxon>Micrococcales</taxon>
        <taxon>Microbacteriaceae</taxon>
        <taxon>Cryobacterium</taxon>
    </lineage>
</organism>
<feature type="compositionally biased region" description="Basic residues" evidence="1">
    <location>
        <begin position="107"/>
        <end position="116"/>
    </location>
</feature>
<keyword evidence="3" id="KW-1185">Reference proteome</keyword>
<name>A0A4R8WUX9_9MICO</name>
<comment type="caution">
    <text evidence="2">The sequence shown here is derived from an EMBL/GenBank/DDBJ whole genome shotgun (WGS) entry which is preliminary data.</text>
</comment>
<sequence>MLDALEALSEHRDAVIVIGAQAIYLHTGNALVALAEATKDSDLALDPRRLDDDPLLEEAMTRAGFHLNTFSGQPGAWMNRAGIPVDLMVPEDLAGTGTKNTRGARIPPHHKSATRRARGLEAAVIDNSFMDISALDESDSRRYSARVAGPAALLVAKIHKIAERADSPHRLNDKDAHDIYRLLVAVDTASIAATLGMLLNDPLSRPATSYALDQLDGLFAQGPESLGSTMAGRAEEEIGDPATVALAVSLLATDILAEMRTNPTGEEI</sequence>
<reference evidence="2 3" key="1">
    <citation type="submission" date="2019-03" db="EMBL/GenBank/DDBJ databases">
        <title>Genomics of glacier-inhabiting Cryobacterium strains.</title>
        <authorList>
            <person name="Liu Q."/>
            <person name="Xin Y.-H."/>
        </authorList>
    </citation>
    <scope>NUCLEOTIDE SEQUENCE [LARGE SCALE GENOMIC DNA]</scope>
    <source>
        <strain evidence="2 3">MDT1-3</strain>
    </source>
</reference>
<evidence type="ECO:0000313" key="3">
    <source>
        <dbReference type="Proteomes" id="UP000298412"/>
    </source>
</evidence>
<dbReference type="OrthoDB" id="3515986at2"/>
<protein>
    <recommendedName>
        <fullName evidence="4">Nucleotidyltransferase</fullName>
    </recommendedName>
</protein>
<proteinExistence type="predicted"/>
<gene>
    <name evidence="2" type="ORF">E3O19_06000</name>
</gene>
<dbReference type="EMBL" id="SOFP01000031">
    <property type="protein sequence ID" value="TFC17435.1"/>
    <property type="molecule type" value="Genomic_DNA"/>
</dbReference>
<dbReference type="Proteomes" id="UP000298412">
    <property type="component" value="Unassembled WGS sequence"/>
</dbReference>
<accession>A0A4R8WUX9</accession>
<evidence type="ECO:0008006" key="4">
    <source>
        <dbReference type="Google" id="ProtNLM"/>
    </source>
</evidence>